<proteinExistence type="inferred from homology"/>
<evidence type="ECO:0000256" key="3">
    <source>
        <dbReference type="ARBA" id="ARBA00022737"/>
    </source>
</evidence>
<dbReference type="SMART" id="SM00028">
    <property type="entry name" value="TPR"/>
    <property type="match status" value="4"/>
</dbReference>
<dbReference type="PANTHER" id="PTHR46630:SF1">
    <property type="entry name" value="TETRATRICOPEPTIDE REPEAT PROTEIN 29"/>
    <property type="match status" value="1"/>
</dbReference>
<gene>
    <name evidence="6" type="ORF">AUL39_03435</name>
</gene>
<dbReference type="Pfam" id="PF13424">
    <property type="entry name" value="TPR_12"/>
    <property type="match status" value="2"/>
</dbReference>
<dbReference type="Proteomes" id="UP000054078">
    <property type="component" value="Unassembled WGS sequence"/>
</dbReference>
<dbReference type="Gene3D" id="1.25.40.10">
    <property type="entry name" value="Tetratricopeptide repeat domain"/>
    <property type="match status" value="2"/>
</dbReference>
<dbReference type="RefSeq" id="WP_059053625.1">
    <property type="nucleotide sequence ID" value="NZ_LOJF01000001.1"/>
</dbReference>
<comment type="caution">
    <text evidence="6">The sequence shown here is derived from an EMBL/GenBank/DDBJ whole genome shotgun (WGS) entry which is preliminary data.</text>
</comment>
<comment type="similarity">
    <text evidence="5">Belongs to the Rap family.</text>
</comment>
<sequence length="237" mass="26105">MDINEFYRQVDAIYNNEDWDAAEELFNAMMNETSNDPELHATIENELGVCCMKRGMQLEAVEHLLSAETYFASTHGAKSGEALSIKTNLARAYSAMGDHEKARDLLGELCELQSNTDDDAPILYDACVGIGHESRLIGDYDSAIEYLNRAMSIARQYEQAEPLIACLFDLGVIQFERGHRGEAVNALSEAMEVCRQANLSESELGQTVAAFYSEMSKSACCGCSGELAQSPITVEDE</sequence>
<name>A0A124EH35_TRASO</name>
<evidence type="ECO:0000313" key="6">
    <source>
        <dbReference type="EMBL" id="KUH59383.1"/>
    </source>
</evidence>
<dbReference type="InterPro" id="IPR011990">
    <property type="entry name" value="TPR-like_helical_dom_sf"/>
</dbReference>
<dbReference type="SUPFAM" id="SSF48452">
    <property type="entry name" value="TPR-like"/>
    <property type="match status" value="1"/>
</dbReference>
<dbReference type="EMBL" id="LOJF01000001">
    <property type="protein sequence ID" value="KUH59383.1"/>
    <property type="molecule type" value="Genomic_DNA"/>
</dbReference>
<dbReference type="STRING" id="1299998.AUL39_03435"/>
<keyword evidence="7" id="KW-1185">Reference proteome</keyword>
<protein>
    <submittedName>
        <fullName evidence="6">Uncharacterized protein</fullName>
    </submittedName>
</protein>
<organism evidence="6 7">
    <name type="scientific">Tractidigestivibacter scatoligenes</name>
    <name type="common">Olsenella scatoligenes</name>
    <dbReference type="NCBI Taxonomy" id="1299998"/>
    <lineage>
        <taxon>Bacteria</taxon>
        <taxon>Bacillati</taxon>
        <taxon>Actinomycetota</taxon>
        <taxon>Coriobacteriia</taxon>
        <taxon>Coriobacteriales</taxon>
        <taxon>Atopobiaceae</taxon>
        <taxon>Tractidigestivibacter</taxon>
    </lineage>
</organism>
<comment type="subcellular location">
    <subcellularLocation>
        <location evidence="1">Cytoplasm</location>
    </subcellularLocation>
</comment>
<dbReference type="OrthoDB" id="7069111at2"/>
<evidence type="ECO:0000313" key="7">
    <source>
        <dbReference type="Proteomes" id="UP000054078"/>
    </source>
</evidence>
<dbReference type="PANTHER" id="PTHR46630">
    <property type="entry name" value="TETRATRICOPEPTIDE REPEAT PROTEIN 29"/>
    <property type="match status" value="1"/>
</dbReference>
<accession>A0A124EH35</accession>
<reference evidence="6 7" key="1">
    <citation type="submission" date="2015-12" db="EMBL/GenBank/DDBJ databases">
        <title>Draft Genome Sequence of Olsenella scatoligenes SK9K4T; a Producer of 3-Methylindole- (skatole) and 4-Methylphenol- (p-cresol) Isolated from Pig Feces.</title>
        <authorList>
            <person name="Li X."/>
            <person name="Borg B."/>
            <person name="Canibe N."/>
        </authorList>
    </citation>
    <scope>NUCLEOTIDE SEQUENCE [LARGE SCALE GENOMIC DNA]</scope>
    <source>
        <strain evidence="6 7">SK9K4</strain>
    </source>
</reference>
<evidence type="ECO:0000256" key="5">
    <source>
        <dbReference type="ARBA" id="ARBA00038253"/>
    </source>
</evidence>
<keyword evidence="2" id="KW-0963">Cytoplasm</keyword>
<evidence type="ECO:0000256" key="2">
    <source>
        <dbReference type="ARBA" id="ARBA00022490"/>
    </source>
</evidence>
<keyword evidence="3" id="KW-0677">Repeat</keyword>
<dbReference type="GO" id="GO:0005737">
    <property type="term" value="C:cytoplasm"/>
    <property type="evidence" value="ECO:0007669"/>
    <property type="project" value="UniProtKB-SubCell"/>
</dbReference>
<keyword evidence="4" id="KW-0802">TPR repeat</keyword>
<dbReference type="AlphaFoldDB" id="A0A124EH35"/>
<evidence type="ECO:0000256" key="4">
    <source>
        <dbReference type="ARBA" id="ARBA00022803"/>
    </source>
</evidence>
<evidence type="ECO:0000256" key="1">
    <source>
        <dbReference type="ARBA" id="ARBA00004496"/>
    </source>
</evidence>
<dbReference type="InterPro" id="IPR051476">
    <property type="entry name" value="Bac_ResReg_Asp_Phosphatase"/>
</dbReference>
<dbReference type="InterPro" id="IPR019734">
    <property type="entry name" value="TPR_rpt"/>
</dbReference>